<keyword evidence="5 9" id="KW-0378">Hydrolase</keyword>
<comment type="catalytic activity">
    <reaction evidence="1">
        <text>a beta-lactam + H2O = a substituted beta-amino acid</text>
        <dbReference type="Rhea" id="RHEA:20401"/>
        <dbReference type="ChEBI" id="CHEBI:15377"/>
        <dbReference type="ChEBI" id="CHEBI:35627"/>
        <dbReference type="ChEBI" id="CHEBI:140347"/>
        <dbReference type="EC" id="3.5.2.6"/>
    </reaction>
</comment>
<evidence type="ECO:0000256" key="2">
    <source>
        <dbReference type="ARBA" id="ARBA00007898"/>
    </source>
</evidence>
<organism evidence="9 10">
    <name type="scientific">Rhizobium soli</name>
    <dbReference type="NCBI Taxonomy" id="424798"/>
    <lineage>
        <taxon>Bacteria</taxon>
        <taxon>Pseudomonadati</taxon>
        <taxon>Pseudomonadota</taxon>
        <taxon>Alphaproteobacteria</taxon>
        <taxon>Hyphomicrobiales</taxon>
        <taxon>Rhizobiaceae</taxon>
        <taxon>Rhizobium/Agrobacterium group</taxon>
        <taxon>Rhizobium</taxon>
    </lineage>
</organism>
<dbReference type="InterPro" id="IPR012338">
    <property type="entry name" value="Beta-lactam/transpept-like"/>
</dbReference>
<proteinExistence type="inferred from homology"/>
<comment type="similarity">
    <text evidence="2">Belongs to the class-D beta-lactamase family.</text>
</comment>
<feature type="signal peptide" evidence="7">
    <location>
        <begin position="1"/>
        <end position="24"/>
    </location>
</feature>
<dbReference type="GO" id="GO:0071555">
    <property type="term" value="P:cell wall organization"/>
    <property type="evidence" value="ECO:0007669"/>
    <property type="project" value="TreeGrafter"/>
</dbReference>
<comment type="caution">
    <text evidence="9">The sequence shown here is derived from an EMBL/GenBank/DDBJ whole genome shotgun (WGS) entry which is preliminary data.</text>
</comment>
<evidence type="ECO:0000256" key="1">
    <source>
        <dbReference type="ARBA" id="ARBA00001526"/>
    </source>
</evidence>
<evidence type="ECO:0000259" key="8">
    <source>
        <dbReference type="Pfam" id="PF00905"/>
    </source>
</evidence>
<dbReference type="EMBL" id="JACHBU010000004">
    <property type="protein sequence ID" value="MBB6509108.1"/>
    <property type="molecule type" value="Genomic_DNA"/>
</dbReference>
<feature type="domain" description="Penicillin-binding protein transpeptidase" evidence="8">
    <location>
        <begin position="31"/>
        <end position="246"/>
    </location>
</feature>
<evidence type="ECO:0000256" key="4">
    <source>
        <dbReference type="ARBA" id="ARBA00022729"/>
    </source>
</evidence>
<dbReference type="Pfam" id="PF00905">
    <property type="entry name" value="Transpeptidase"/>
    <property type="match status" value="1"/>
</dbReference>
<gene>
    <name evidence="9" type="ORF">F4695_002465</name>
</gene>
<evidence type="ECO:0000256" key="6">
    <source>
        <dbReference type="ARBA" id="ARBA00023251"/>
    </source>
</evidence>
<evidence type="ECO:0000313" key="10">
    <source>
        <dbReference type="Proteomes" id="UP000585437"/>
    </source>
</evidence>
<dbReference type="GO" id="GO:0008658">
    <property type="term" value="F:penicillin binding"/>
    <property type="evidence" value="ECO:0007669"/>
    <property type="project" value="InterPro"/>
</dbReference>
<protein>
    <recommendedName>
        <fullName evidence="3">beta-lactamase</fullName>
        <ecNumber evidence="3">3.5.2.6</ecNumber>
    </recommendedName>
</protein>
<name>A0A7X0JKA7_9HYPH</name>
<feature type="chain" id="PRO_5031072673" description="beta-lactamase" evidence="7">
    <location>
        <begin position="25"/>
        <end position="271"/>
    </location>
</feature>
<accession>A0A7X0JKA7</accession>
<dbReference type="Proteomes" id="UP000585437">
    <property type="component" value="Unassembled WGS sequence"/>
</dbReference>
<evidence type="ECO:0000256" key="5">
    <source>
        <dbReference type="ARBA" id="ARBA00022801"/>
    </source>
</evidence>
<dbReference type="GO" id="GO:0046677">
    <property type="term" value="P:response to antibiotic"/>
    <property type="evidence" value="ECO:0007669"/>
    <property type="project" value="UniProtKB-KW"/>
</dbReference>
<dbReference type="PANTHER" id="PTHR30627">
    <property type="entry name" value="PEPTIDOGLYCAN D,D-TRANSPEPTIDASE"/>
    <property type="match status" value="1"/>
</dbReference>
<evidence type="ECO:0000256" key="3">
    <source>
        <dbReference type="ARBA" id="ARBA00012865"/>
    </source>
</evidence>
<keyword evidence="4 7" id="KW-0732">Signal</keyword>
<sequence length="271" mass="30415">MLKKMKFLSLITVACLFSGVASHAAEPIACTVVIEEKTGEQVHREGACDQAFYPQSTFKLPLAMMGYDAGILTDETTPQWKYQAKFNRSEREQKDVDPTIWERDSIVWYSQEITRKLGKERFAAYVKNFGYGNRDVSGGPAGTDGLTEAWLMSSLKISPDQQVAFFRRFLTGKLPISEKASDMTQAILPHFAAADGWDVQGKTGAGWMRGKDGKPDYSRPIGWFVGWAEQNDRRVIFARLLVDVKRYPDTPISYVVRDSLIADLPKLAADL</sequence>
<dbReference type="GO" id="GO:0008800">
    <property type="term" value="F:beta-lactamase activity"/>
    <property type="evidence" value="ECO:0007669"/>
    <property type="project" value="UniProtKB-EC"/>
</dbReference>
<dbReference type="AlphaFoldDB" id="A0A7X0JKA7"/>
<dbReference type="InterPro" id="IPR050515">
    <property type="entry name" value="Beta-lactam/transpept"/>
</dbReference>
<keyword evidence="10" id="KW-1185">Reference proteome</keyword>
<dbReference type="GO" id="GO:0005886">
    <property type="term" value="C:plasma membrane"/>
    <property type="evidence" value="ECO:0007669"/>
    <property type="project" value="TreeGrafter"/>
</dbReference>
<dbReference type="PANTHER" id="PTHR30627:SF6">
    <property type="entry name" value="BETA-LACTAMASE YBXI-RELATED"/>
    <property type="match status" value="1"/>
</dbReference>
<dbReference type="NCBIfam" id="NF000270">
    <property type="entry name" value="bla_class_D_alt"/>
    <property type="match status" value="1"/>
</dbReference>
<dbReference type="Gene3D" id="3.40.710.10">
    <property type="entry name" value="DD-peptidase/beta-lactamase superfamily"/>
    <property type="match status" value="1"/>
</dbReference>
<evidence type="ECO:0000256" key="7">
    <source>
        <dbReference type="SAM" id="SignalP"/>
    </source>
</evidence>
<evidence type="ECO:0000313" key="9">
    <source>
        <dbReference type="EMBL" id="MBB6509108.1"/>
    </source>
</evidence>
<dbReference type="InterPro" id="IPR001460">
    <property type="entry name" value="PCN-bd_Tpept"/>
</dbReference>
<reference evidence="9 10" key="1">
    <citation type="submission" date="2020-08" db="EMBL/GenBank/DDBJ databases">
        <title>The Agave Microbiome: Exploring the role of microbial communities in plant adaptations to desert environments.</title>
        <authorList>
            <person name="Partida-Martinez L.P."/>
        </authorList>
    </citation>
    <scope>NUCLEOTIDE SEQUENCE [LARGE SCALE GENOMIC DNA]</scope>
    <source>
        <strain evidence="9 10">AS3.12</strain>
    </source>
</reference>
<keyword evidence="6" id="KW-0046">Antibiotic resistance</keyword>
<dbReference type="SUPFAM" id="SSF56601">
    <property type="entry name" value="beta-lactamase/transpeptidase-like"/>
    <property type="match status" value="1"/>
</dbReference>
<dbReference type="EC" id="3.5.2.6" evidence="3"/>